<protein>
    <recommendedName>
        <fullName evidence="4">DUF4251 domain-containing protein</fullName>
    </recommendedName>
</protein>
<dbReference type="Proteomes" id="UP000559626">
    <property type="component" value="Unassembled WGS sequence"/>
</dbReference>
<dbReference type="EMBL" id="JABBGH010000001">
    <property type="protein sequence ID" value="NML65273.1"/>
    <property type="molecule type" value="Genomic_DNA"/>
</dbReference>
<organism evidence="2 3">
    <name type="scientific">Hymenobacter polaris</name>
    <dbReference type="NCBI Taxonomy" id="2682546"/>
    <lineage>
        <taxon>Bacteria</taxon>
        <taxon>Pseudomonadati</taxon>
        <taxon>Bacteroidota</taxon>
        <taxon>Cytophagia</taxon>
        <taxon>Cytophagales</taxon>
        <taxon>Hymenobacteraceae</taxon>
        <taxon>Hymenobacter</taxon>
    </lineage>
</organism>
<keyword evidence="1" id="KW-0732">Signal</keyword>
<feature type="signal peptide" evidence="1">
    <location>
        <begin position="1"/>
        <end position="20"/>
    </location>
</feature>
<dbReference type="RefSeq" id="WP_169530521.1">
    <property type="nucleotide sequence ID" value="NZ_JABBGH010000001.1"/>
</dbReference>
<reference evidence="2 3" key="1">
    <citation type="submission" date="2020-04" db="EMBL/GenBank/DDBJ databases">
        <title>Hymenobacter polaris sp. nov., isolated from Arctic soil.</title>
        <authorList>
            <person name="Dahal R.H."/>
        </authorList>
    </citation>
    <scope>NUCLEOTIDE SEQUENCE [LARGE SCALE GENOMIC DNA]</scope>
    <source>
        <strain evidence="2 3">RP-2-7</strain>
    </source>
</reference>
<keyword evidence="3" id="KW-1185">Reference proteome</keyword>
<evidence type="ECO:0008006" key="4">
    <source>
        <dbReference type="Google" id="ProtNLM"/>
    </source>
</evidence>
<sequence length="166" mass="17814">MKHFLLTASLLCLALGPAQAQTAPTPPVQAGPISALDAQNGFRTYVLGAPIKEYPQLKRKEGVIYESRKEPLLLGNTQLTNLYFTTYQGRLASIVFGTRGADNSEALVASLTQQYGPSTSANGAAQTWEGNKVTMYVTRVGSGDYEICIVTLKSNELAAEQKATAK</sequence>
<name>A0A7Y0ADB3_9BACT</name>
<evidence type="ECO:0000313" key="3">
    <source>
        <dbReference type="Proteomes" id="UP000559626"/>
    </source>
</evidence>
<evidence type="ECO:0000256" key="1">
    <source>
        <dbReference type="SAM" id="SignalP"/>
    </source>
</evidence>
<dbReference type="AlphaFoldDB" id="A0A7Y0ADB3"/>
<gene>
    <name evidence="2" type="ORF">HHL22_08660</name>
</gene>
<comment type="caution">
    <text evidence="2">The sequence shown here is derived from an EMBL/GenBank/DDBJ whole genome shotgun (WGS) entry which is preliminary data.</text>
</comment>
<feature type="chain" id="PRO_5030569311" description="DUF4251 domain-containing protein" evidence="1">
    <location>
        <begin position="21"/>
        <end position="166"/>
    </location>
</feature>
<evidence type="ECO:0000313" key="2">
    <source>
        <dbReference type="EMBL" id="NML65273.1"/>
    </source>
</evidence>
<proteinExistence type="predicted"/>
<accession>A0A7Y0ADB3</accession>